<protein>
    <submittedName>
        <fullName evidence="1">ATP-dependent helicase</fullName>
    </submittedName>
</protein>
<keyword evidence="1" id="KW-0347">Helicase</keyword>
<proteinExistence type="predicted"/>
<accession>A0AC61S933</accession>
<dbReference type="Proteomes" id="UP000315423">
    <property type="component" value="Unassembled WGS sequence"/>
</dbReference>
<evidence type="ECO:0000313" key="2">
    <source>
        <dbReference type="Proteomes" id="UP000315423"/>
    </source>
</evidence>
<keyword evidence="1" id="KW-0547">Nucleotide-binding</keyword>
<dbReference type="EMBL" id="QYBA01000239">
    <property type="protein sequence ID" value="TKY91208.1"/>
    <property type="molecule type" value="Genomic_DNA"/>
</dbReference>
<name>A0AC61S933_9EURY</name>
<sequence>MASFDDSKKPVAFDKSMVNNVKKNQSVVSLDAEQTQAIRNLDGPMLILASAGTGKTRTLMAKVAALLDNSVPTNEIMLVTFTNKASNEMKFRLIAMGYDIHGMWIGTFHNICNRILRENYSKISGLNSRYTIIMPDDCRKLIKLIIKGMEPEDTELKPDDAFEIISFARNAMQYDPAHKFLDNIEYSITDVIEQKFPKHQKYIKLIQKIHRKYHIMKLGNNVIDFDDMLVYALYIISTDEAVRQKYERQFEYILVDEYQDTNNVQAALIRRLRKNNTNITAVGDEAQAIYEWRAATPGHIIGFPYAFEETKIVNLTTNYRSTPQIINAAIASINHNIIRVEEKQMNATLDDGELPTVSLHRNIYDELEYIANQIYTHIQNGTTPNKIAVLARTLQMSRVGIHHVLGRQLLSYGIQYVVFGGKDLFDTKHIRDFIAFLELIYNPMNMIAWERFLGILPGIGPKSARTTILHLQNEPEKSITEIKLKGAKAKASIELLNNVLTEARTRAQQPDVSMMDFLEPFLELYTLSSLAKDDDFIVRVNELEETIQELNDMPIDEFLHEVQLKGKSKANKANVPDDHVIISTIHQAKGLEWDVVHIAGCNENILPHYRSIMEENVVAEPVEHENKDESEIMISNNPIEEERRLFYVAITRAKKVLKLTMSESTPQGDPLFPSRFLLEIYDVDPGAFKLDSDDF</sequence>
<reference evidence="1" key="1">
    <citation type="submission" date="2018-09" db="EMBL/GenBank/DDBJ databases">
        <title>A genomic encyclopedia of anaerobic methanotrophic archaea.</title>
        <authorList>
            <person name="Skennerton C.T."/>
            <person name="Chadwick G.L."/>
            <person name="Laso-Perez R."/>
            <person name="Leu A.O."/>
            <person name="Speth D.R."/>
            <person name="Yu H."/>
            <person name="Morgan-Lang C."/>
            <person name="Hatzenpichler R."/>
            <person name="Goudeau D."/>
            <person name="Malmstrom R."/>
            <person name="Woyke T."/>
            <person name="Hallam S."/>
            <person name="Tyson G.W."/>
            <person name="Wegener G."/>
            <person name="Boetius A."/>
            <person name="Orphan V.J."/>
        </authorList>
    </citation>
    <scope>NUCLEOTIDE SEQUENCE</scope>
    <source>
        <strain evidence="1">CONS3730D10UFb2</strain>
    </source>
</reference>
<evidence type="ECO:0000313" key="1">
    <source>
        <dbReference type="EMBL" id="TKY91208.1"/>
    </source>
</evidence>
<comment type="caution">
    <text evidence="1">The sequence shown here is derived from an EMBL/GenBank/DDBJ whole genome shotgun (WGS) entry which is preliminary data.</text>
</comment>
<keyword evidence="1" id="KW-0067">ATP-binding</keyword>
<organism evidence="1 2">
    <name type="scientific">Candidatus Methanomarinus sp</name>
    <dbReference type="NCBI Taxonomy" id="3386244"/>
    <lineage>
        <taxon>Archaea</taxon>
        <taxon>Methanobacteriati</taxon>
        <taxon>Methanobacteriota</taxon>
        <taxon>Stenosarchaea group</taxon>
        <taxon>Methanomicrobia</taxon>
        <taxon>Methanosarcinales</taxon>
        <taxon>ANME-2 cluster</taxon>
        <taxon>Candidatus Methanocomedenaceae</taxon>
        <taxon>Candidatus Methanomarinus</taxon>
    </lineage>
</organism>
<gene>
    <name evidence="1" type="ORF">C5S46_07060</name>
</gene>
<keyword evidence="1" id="KW-0378">Hydrolase</keyword>